<dbReference type="EMBL" id="OV170233">
    <property type="protein sequence ID" value="CAH0719009.1"/>
    <property type="molecule type" value="Genomic_DNA"/>
</dbReference>
<name>A0A8J9Y6C0_9NEOP</name>
<evidence type="ECO:0000313" key="2">
    <source>
        <dbReference type="Proteomes" id="UP000838878"/>
    </source>
</evidence>
<accession>A0A8J9Y6C0</accession>
<proteinExistence type="predicted"/>
<protein>
    <submittedName>
        <fullName evidence="1">Uncharacterized protein</fullName>
    </submittedName>
</protein>
<evidence type="ECO:0000313" key="1">
    <source>
        <dbReference type="EMBL" id="CAH0719009.1"/>
    </source>
</evidence>
<feature type="non-terminal residue" evidence="1">
    <location>
        <position position="140"/>
    </location>
</feature>
<keyword evidence="2" id="KW-1185">Reference proteome</keyword>
<organism evidence="1 2">
    <name type="scientific">Brenthis ino</name>
    <name type="common">lesser marbled fritillary</name>
    <dbReference type="NCBI Taxonomy" id="405034"/>
    <lineage>
        <taxon>Eukaryota</taxon>
        <taxon>Metazoa</taxon>
        <taxon>Ecdysozoa</taxon>
        <taxon>Arthropoda</taxon>
        <taxon>Hexapoda</taxon>
        <taxon>Insecta</taxon>
        <taxon>Pterygota</taxon>
        <taxon>Neoptera</taxon>
        <taxon>Endopterygota</taxon>
        <taxon>Lepidoptera</taxon>
        <taxon>Glossata</taxon>
        <taxon>Ditrysia</taxon>
        <taxon>Papilionoidea</taxon>
        <taxon>Nymphalidae</taxon>
        <taxon>Heliconiinae</taxon>
        <taxon>Argynnini</taxon>
        <taxon>Brenthis</taxon>
    </lineage>
</organism>
<gene>
    <name evidence="1" type="ORF">BINO364_LOCUS5407</name>
</gene>
<sequence>MRLKSLKCFRASKVAISRCQSRAICNRMIIATSLAMDIVDRVLLAMTHVVAEATAKSAMHPGTLYVRLFATFVDNPVNNTSKNKRYSKRDRGYNHFVNESTARANRKEVQEVNTRHHLNASLKNHLLVIQRTSLAMFLGK</sequence>
<reference evidence="1" key="1">
    <citation type="submission" date="2021-12" db="EMBL/GenBank/DDBJ databases">
        <authorList>
            <person name="Martin H S."/>
        </authorList>
    </citation>
    <scope>NUCLEOTIDE SEQUENCE</scope>
</reference>
<dbReference type="AlphaFoldDB" id="A0A8J9Y6C0"/>
<dbReference type="Proteomes" id="UP000838878">
    <property type="component" value="Chromosome 13"/>
</dbReference>